<evidence type="ECO:0000256" key="1">
    <source>
        <dbReference type="ARBA" id="ARBA00003523"/>
    </source>
</evidence>
<dbReference type="GO" id="GO:0005737">
    <property type="term" value="C:cytoplasm"/>
    <property type="evidence" value="ECO:0007669"/>
    <property type="project" value="UniProtKB-ARBA"/>
</dbReference>
<keyword evidence="5 6" id="KW-0443">Lipid metabolism</keyword>
<keyword evidence="4 6" id="KW-0442">Lipid degradation</keyword>
<dbReference type="PANTHER" id="PTHR31828:SF1">
    <property type="entry name" value="PHOSPHOLIPASE A1-IIGAMMA"/>
    <property type="match status" value="1"/>
</dbReference>
<evidence type="ECO:0000259" key="7">
    <source>
        <dbReference type="Pfam" id="PF01764"/>
    </source>
</evidence>
<dbReference type="PANTHER" id="PTHR31828">
    <property type="entry name" value="PHOSPHOLIPASE A1-IIGAMMA"/>
    <property type="match status" value="1"/>
</dbReference>
<evidence type="ECO:0000256" key="3">
    <source>
        <dbReference type="ARBA" id="ARBA00022801"/>
    </source>
</evidence>
<sequence length="638" mass="70326">VLECSIALDLYNDVQVQLLSYQTFDFPYQRSDEINGKNDWKGLLDPLDIDLRRNIINYGELAQAAYDAFNTEKRSPFAGACMYSRSNLFEKAEISSPNIYKITKFLYATSSIGVPEAFIIKSSLSRAWSEESNWMGFVAVATDEGRAVLGRRDVVVAWRGTIQLLEWVNDLDFALVSASGVIGSRTSKGSEPLVHRGWLSIYTSANPNSSYNTDSARKQRVRMHTQIHNQYQHTHLMSAGRWKELNGSNNWAGLLSPGPDADLRRSVILYGELAQATYDAFNREKRSPSAGAARYGPANLFARTQVSAPGAYKVTKYLYATSSVDMPEAFMIKSLSREAWSKESNWIGYVAVATDEGAAAVGRRDVAVAWRGTLQVMEWMNDLDFGLVSARDVLGSGNSSSKGGGGEAKVHKGWLSVYTSSDPRSKYNKESARKQVLDEIQRLMEEYKDEETSITITGHSLGAALATLNAVDIVSNGLNKSRRLLTTKTTPVAAVVFASPRVGDANFKKAFDKLAPDGLRLLRVRNAPDLIPSYPLIGYDDVGAELAVDTRQSPYLKSPGNPVTWHNLECYLHGVAGTQGQKGGGFELAVERDVALVNKSVDALKDEYPVPVAWKVDKDKGMVRGPDGKWSLVDHEET</sequence>
<feature type="non-terminal residue" evidence="8">
    <location>
        <position position="1"/>
    </location>
</feature>
<dbReference type="InterPro" id="IPR033556">
    <property type="entry name" value="PLA"/>
</dbReference>
<keyword evidence="3 6" id="KW-0378">Hydrolase</keyword>
<dbReference type="FunFam" id="3.40.50.1820:FF:000065">
    <property type="entry name" value="Phospholipase A1-II 3"/>
    <property type="match status" value="1"/>
</dbReference>
<dbReference type="GO" id="GO:0016042">
    <property type="term" value="P:lipid catabolic process"/>
    <property type="evidence" value="ECO:0007669"/>
    <property type="project" value="UniProtKB-UniRule"/>
</dbReference>
<dbReference type="GO" id="GO:0008970">
    <property type="term" value="F:phospholipase A1 activity"/>
    <property type="evidence" value="ECO:0007669"/>
    <property type="project" value="UniProtKB-UniRule"/>
</dbReference>
<dbReference type="InterPro" id="IPR029058">
    <property type="entry name" value="AB_hydrolase_fold"/>
</dbReference>
<proteinExistence type="inferred from homology"/>
<comment type="similarity">
    <text evidence="2 6">Belongs to the AB hydrolase superfamily. Lipase family.</text>
</comment>
<name>A0A199VIZ9_ANACO</name>
<dbReference type="EMBL" id="LSRQ01001685">
    <property type="protein sequence ID" value="OAY76861.1"/>
    <property type="molecule type" value="Genomic_DNA"/>
</dbReference>
<protein>
    <recommendedName>
        <fullName evidence="6">Phospholipase A1</fullName>
        <ecNumber evidence="6">3.1.1.-</ecNumber>
    </recommendedName>
</protein>
<dbReference type="AlphaFoldDB" id="A0A199VIZ9"/>
<dbReference type="Pfam" id="PF01764">
    <property type="entry name" value="Lipase_3"/>
    <property type="match status" value="2"/>
</dbReference>
<feature type="domain" description="Fungal lipase-type" evidence="7">
    <location>
        <begin position="368"/>
        <end position="537"/>
    </location>
</feature>
<feature type="domain" description="Fungal lipase-type" evidence="7">
    <location>
        <begin position="155"/>
        <end position="215"/>
    </location>
</feature>
<dbReference type="STRING" id="4615.A0A199VIZ9"/>
<evidence type="ECO:0000256" key="5">
    <source>
        <dbReference type="ARBA" id="ARBA00023098"/>
    </source>
</evidence>
<evidence type="ECO:0000256" key="2">
    <source>
        <dbReference type="ARBA" id="ARBA00010701"/>
    </source>
</evidence>
<dbReference type="EC" id="3.1.1.-" evidence="6"/>
<dbReference type="InterPro" id="IPR002921">
    <property type="entry name" value="Fungal_lipase-type"/>
</dbReference>
<comment type="caution">
    <text evidence="8">The sequence shown here is derived from an EMBL/GenBank/DDBJ whole genome shotgun (WGS) entry which is preliminary data.</text>
</comment>
<accession>A0A199VIZ9</accession>
<dbReference type="Proteomes" id="UP000092600">
    <property type="component" value="Unassembled WGS sequence"/>
</dbReference>
<evidence type="ECO:0000313" key="9">
    <source>
        <dbReference type="Proteomes" id="UP000092600"/>
    </source>
</evidence>
<dbReference type="CDD" id="cd00519">
    <property type="entry name" value="Lipase_3"/>
    <property type="match status" value="1"/>
</dbReference>
<gene>
    <name evidence="8" type="ORF">ACMD2_21989</name>
</gene>
<reference evidence="8 9" key="1">
    <citation type="journal article" date="2016" name="DNA Res.">
        <title>The draft genome of MD-2 pineapple using hybrid error correction of long reads.</title>
        <authorList>
            <person name="Redwan R.M."/>
            <person name="Saidin A."/>
            <person name="Kumar S.V."/>
        </authorList>
    </citation>
    <scope>NUCLEOTIDE SEQUENCE [LARGE SCALE GENOMIC DNA]</scope>
    <source>
        <strain evidence="9">cv. MD2</strain>
        <tissue evidence="8">Leaf</tissue>
    </source>
</reference>
<dbReference type="Gene3D" id="3.40.50.1820">
    <property type="entry name" value="alpha/beta hydrolase"/>
    <property type="match status" value="2"/>
</dbReference>
<organism evidence="8 9">
    <name type="scientific">Ananas comosus</name>
    <name type="common">Pineapple</name>
    <name type="synonym">Ananas ananas</name>
    <dbReference type="NCBI Taxonomy" id="4615"/>
    <lineage>
        <taxon>Eukaryota</taxon>
        <taxon>Viridiplantae</taxon>
        <taxon>Streptophyta</taxon>
        <taxon>Embryophyta</taxon>
        <taxon>Tracheophyta</taxon>
        <taxon>Spermatophyta</taxon>
        <taxon>Magnoliopsida</taxon>
        <taxon>Liliopsida</taxon>
        <taxon>Poales</taxon>
        <taxon>Bromeliaceae</taxon>
        <taxon>Bromelioideae</taxon>
        <taxon>Ananas</taxon>
    </lineage>
</organism>
<dbReference type="SUPFAM" id="SSF53474">
    <property type="entry name" value="alpha/beta-Hydrolases"/>
    <property type="match status" value="1"/>
</dbReference>
<evidence type="ECO:0000256" key="6">
    <source>
        <dbReference type="RuleBase" id="RU367093"/>
    </source>
</evidence>
<evidence type="ECO:0000256" key="4">
    <source>
        <dbReference type="ARBA" id="ARBA00022963"/>
    </source>
</evidence>
<evidence type="ECO:0000313" key="8">
    <source>
        <dbReference type="EMBL" id="OAY76861.1"/>
    </source>
</evidence>
<comment type="function">
    <text evidence="1 6">Acylhydrolase that catalyzes the hydrolysis of phospholipids at the sn-1 position.</text>
</comment>